<accession>A0A1S1X056</accession>
<gene>
    <name evidence="1" type="ORF">BI347_04890</name>
</gene>
<dbReference type="AlphaFoldDB" id="A0A1S1X056"/>
<dbReference type="EMBL" id="MKCS01000001">
    <property type="protein sequence ID" value="OHX12917.1"/>
    <property type="molecule type" value="Genomic_DNA"/>
</dbReference>
<reference evidence="1 2" key="1">
    <citation type="submission" date="2016-09" db="EMBL/GenBank/DDBJ databases">
        <title>Chromobacterium muskegensis sp. nov., an insecticidal bacterium isolated from Sphagnum bogs.</title>
        <authorList>
            <person name="Sparks M.E."/>
            <person name="Blackburn M.B."/>
            <person name="Gundersen-Rindal D.E."/>
            <person name="Mitchell A."/>
            <person name="Farrar R."/>
            <person name="Kuhar D."/>
        </authorList>
    </citation>
    <scope>NUCLEOTIDE SEQUENCE [LARGE SCALE GENOMIC DNA]</scope>
    <source>
        <strain evidence="1 2">37-2</strain>
    </source>
</reference>
<protein>
    <submittedName>
        <fullName evidence="1">Uncharacterized protein</fullName>
    </submittedName>
</protein>
<evidence type="ECO:0000313" key="1">
    <source>
        <dbReference type="EMBL" id="OHX12917.1"/>
    </source>
</evidence>
<dbReference type="Proteomes" id="UP000180088">
    <property type="component" value="Unassembled WGS sequence"/>
</dbReference>
<organism evidence="1 2">
    <name type="scientific">Chromobacterium sphagni</name>
    <dbReference type="NCBI Taxonomy" id="1903179"/>
    <lineage>
        <taxon>Bacteria</taxon>
        <taxon>Pseudomonadati</taxon>
        <taxon>Pseudomonadota</taxon>
        <taxon>Betaproteobacteria</taxon>
        <taxon>Neisseriales</taxon>
        <taxon>Chromobacteriaceae</taxon>
        <taxon>Chromobacterium</taxon>
    </lineage>
</organism>
<proteinExistence type="predicted"/>
<name>A0A1S1X056_9NEIS</name>
<sequence length="107" mass="12081">MEGLGKKKPTRGFFNSSNNLERLNARCCRTLLAHGSGEAHFLAFIQRFESIGANFRKMSEQIITTIVRGDKAKTFCVIEKFNDTSFHNLLLVSVKGNKMPKSMIVKE</sequence>
<comment type="caution">
    <text evidence="1">The sequence shown here is derived from an EMBL/GenBank/DDBJ whole genome shotgun (WGS) entry which is preliminary data.</text>
</comment>
<evidence type="ECO:0000313" key="2">
    <source>
        <dbReference type="Proteomes" id="UP000180088"/>
    </source>
</evidence>